<keyword evidence="1" id="KW-0472">Membrane</keyword>
<dbReference type="STRING" id="1147741.A0A0R3RPR7"/>
<evidence type="ECO:0000313" key="2">
    <source>
        <dbReference type="Proteomes" id="UP000050640"/>
    </source>
</evidence>
<keyword evidence="2" id="KW-1185">Reference proteome</keyword>
<feature type="transmembrane region" description="Helical" evidence="1">
    <location>
        <begin position="76"/>
        <end position="97"/>
    </location>
</feature>
<keyword evidence="1" id="KW-1133">Transmembrane helix</keyword>
<accession>A0A0R3RPR7</accession>
<keyword evidence="1" id="KW-0812">Transmembrane</keyword>
<dbReference type="AlphaFoldDB" id="A0A0R3RPR7"/>
<evidence type="ECO:0000313" key="3">
    <source>
        <dbReference type="WBParaSite" id="EEL_0000359701-mRNA-1"/>
    </source>
</evidence>
<name>A0A0R3RPR7_9BILA</name>
<feature type="transmembrane region" description="Helical" evidence="1">
    <location>
        <begin position="117"/>
        <end position="135"/>
    </location>
</feature>
<protein>
    <submittedName>
        <fullName evidence="3">MARVEL domain-containing protein</fullName>
    </submittedName>
</protein>
<sequence>MEERKLRLLTIIAATIFQLANITSAVLALVIWDYNHYRALWNIAYYGALILSTSITTAIVIMLLRGMHNKQPYLMLPFIVYCSLQAAISLLFLSYFISTALLQYWLSGTFSSHAVQLIAIFISVSLYWITSLRIVREQRQQIQKSMDPNHKSLV</sequence>
<feature type="transmembrane region" description="Helical" evidence="1">
    <location>
        <begin position="44"/>
        <end position="64"/>
    </location>
</feature>
<proteinExistence type="predicted"/>
<dbReference type="WBParaSite" id="EEL_0000359701-mRNA-1">
    <property type="protein sequence ID" value="EEL_0000359701-mRNA-1"/>
    <property type="gene ID" value="EEL_0000359701"/>
</dbReference>
<reference evidence="3" key="1">
    <citation type="submission" date="2017-02" db="UniProtKB">
        <authorList>
            <consortium name="WormBaseParasite"/>
        </authorList>
    </citation>
    <scope>IDENTIFICATION</scope>
</reference>
<organism evidence="2 3">
    <name type="scientific">Elaeophora elaphi</name>
    <dbReference type="NCBI Taxonomy" id="1147741"/>
    <lineage>
        <taxon>Eukaryota</taxon>
        <taxon>Metazoa</taxon>
        <taxon>Ecdysozoa</taxon>
        <taxon>Nematoda</taxon>
        <taxon>Chromadorea</taxon>
        <taxon>Rhabditida</taxon>
        <taxon>Spirurina</taxon>
        <taxon>Spiruromorpha</taxon>
        <taxon>Filarioidea</taxon>
        <taxon>Onchocercidae</taxon>
        <taxon>Elaeophora</taxon>
    </lineage>
</organism>
<evidence type="ECO:0000256" key="1">
    <source>
        <dbReference type="SAM" id="Phobius"/>
    </source>
</evidence>
<dbReference type="Proteomes" id="UP000050640">
    <property type="component" value="Unplaced"/>
</dbReference>